<dbReference type="EMBL" id="CAUYUJ010002683">
    <property type="protein sequence ID" value="CAK0801900.1"/>
    <property type="molecule type" value="Genomic_DNA"/>
</dbReference>
<sequence length="236" mass="26276">MWILKDGLVTHPDWFQGLTLRSRFEEVQDFVHGQNKSECPRPCTPRRWGTPDGESVHSLYCYSVIRTDNYEFELMKEQLRKNAGIFGCDEFTVFSTDEVELGVGGVRTDSVVPTRARGDVQGWHGGQRRALHARLGRGEGRGPLPHARLGHQNRWLANPDAVLLPARLREHVRGESGAVYVKNCAASGTAQMYGSVEAISREALLGAAQDGPARGTGWAGFWGFPHRHGPWTCTIR</sequence>
<dbReference type="Proteomes" id="UP001189429">
    <property type="component" value="Unassembled WGS sequence"/>
</dbReference>
<evidence type="ECO:0000313" key="2">
    <source>
        <dbReference type="Proteomes" id="UP001189429"/>
    </source>
</evidence>
<proteinExistence type="predicted"/>
<accession>A0ABN9Q7Z4</accession>
<comment type="caution">
    <text evidence="1">The sequence shown here is derived from an EMBL/GenBank/DDBJ whole genome shotgun (WGS) entry which is preliminary data.</text>
</comment>
<gene>
    <name evidence="1" type="ORF">PCOR1329_LOCUS9607</name>
</gene>
<organism evidence="1 2">
    <name type="scientific">Prorocentrum cordatum</name>
    <dbReference type="NCBI Taxonomy" id="2364126"/>
    <lineage>
        <taxon>Eukaryota</taxon>
        <taxon>Sar</taxon>
        <taxon>Alveolata</taxon>
        <taxon>Dinophyceae</taxon>
        <taxon>Prorocentrales</taxon>
        <taxon>Prorocentraceae</taxon>
        <taxon>Prorocentrum</taxon>
    </lineage>
</organism>
<protein>
    <submittedName>
        <fullName evidence="1">Uncharacterized protein</fullName>
    </submittedName>
</protein>
<keyword evidence="2" id="KW-1185">Reference proteome</keyword>
<name>A0ABN9Q7Z4_9DINO</name>
<evidence type="ECO:0000313" key="1">
    <source>
        <dbReference type="EMBL" id="CAK0801900.1"/>
    </source>
</evidence>
<reference evidence="1" key="1">
    <citation type="submission" date="2023-10" db="EMBL/GenBank/DDBJ databases">
        <authorList>
            <person name="Chen Y."/>
            <person name="Shah S."/>
            <person name="Dougan E. K."/>
            <person name="Thang M."/>
            <person name="Chan C."/>
        </authorList>
    </citation>
    <scope>NUCLEOTIDE SEQUENCE [LARGE SCALE GENOMIC DNA]</scope>
</reference>
<feature type="non-terminal residue" evidence="1">
    <location>
        <position position="236"/>
    </location>
</feature>